<dbReference type="NCBIfam" id="TIGR03083">
    <property type="entry name" value="maleylpyruvate isomerase family mycothiol-dependent enzyme"/>
    <property type="match status" value="1"/>
</dbReference>
<reference evidence="1 2" key="1">
    <citation type="submission" date="2020-08" db="EMBL/GenBank/DDBJ databases">
        <title>Sequencing the genomes of 1000 actinobacteria strains.</title>
        <authorList>
            <person name="Klenk H.-P."/>
        </authorList>
    </citation>
    <scope>NUCLEOTIDE SEQUENCE [LARGE SCALE GENOMIC DNA]</scope>
    <source>
        <strain evidence="1 2">DSM 41654</strain>
    </source>
</reference>
<accession>A0A7W7QXQ1</accession>
<dbReference type="InterPro" id="IPR034660">
    <property type="entry name" value="DinB/YfiT-like"/>
</dbReference>
<proteinExistence type="predicted"/>
<dbReference type="AlphaFoldDB" id="A0A7W7QXQ1"/>
<dbReference type="RefSeq" id="WP_184934026.1">
    <property type="nucleotide sequence ID" value="NZ_JACHJV010000001.1"/>
</dbReference>
<dbReference type="Proteomes" id="UP000540506">
    <property type="component" value="Unassembled WGS sequence"/>
</dbReference>
<evidence type="ECO:0000313" key="1">
    <source>
        <dbReference type="EMBL" id="MBB4921741.1"/>
    </source>
</evidence>
<dbReference type="EMBL" id="JACHJV010000001">
    <property type="protein sequence ID" value="MBB4921741.1"/>
    <property type="molecule type" value="Genomic_DNA"/>
</dbReference>
<dbReference type="InterPro" id="IPR017517">
    <property type="entry name" value="Maleyloyr_isom"/>
</dbReference>
<dbReference type="SUPFAM" id="SSF109854">
    <property type="entry name" value="DinB/YfiT-like putative metalloenzymes"/>
    <property type="match status" value="1"/>
</dbReference>
<dbReference type="InterPro" id="IPR017519">
    <property type="entry name" value="CHP03085"/>
</dbReference>
<sequence>MSKHARGERQRLADLLAAAGPDGPTLCAGWLTRDLAAHLVVREGRPDAAPGIQLPWLAGWTKRVQDGYAQRPYAELVERFRAGPPRGSLFSLPGADEAANTVEYFVHAEDVRRAGAWEQRAIDPALAEVLWRRLPMLTRFELGRRTPVRMLLCRPDGRNVTVGQKRPGSVRVTGEPAELVLFAFGRGAQSELSVTGPPDEVTRLRGAVGLPAE</sequence>
<comment type="caution">
    <text evidence="1">The sequence shown here is derived from an EMBL/GenBank/DDBJ whole genome shotgun (WGS) entry which is preliminary data.</text>
</comment>
<dbReference type="NCBIfam" id="TIGR03085">
    <property type="entry name" value="TIGR03085 family metal-binding protein"/>
    <property type="match status" value="1"/>
</dbReference>
<keyword evidence="2" id="KW-1185">Reference proteome</keyword>
<gene>
    <name evidence="1" type="ORF">FHR34_000734</name>
</gene>
<evidence type="ECO:0000313" key="2">
    <source>
        <dbReference type="Proteomes" id="UP000540506"/>
    </source>
</evidence>
<protein>
    <submittedName>
        <fullName evidence="1">Uncharacterized protein (TIGR03085 family)</fullName>
    </submittedName>
</protein>
<organism evidence="1 2">
    <name type="scientific">Kitasatospora kifunensis</name>
    <name type="common">Streptomyces kifunensis</name>
    <dbReference type="NCBI Taxonomy" id="58351"/>
    <lineage>
        <taxon>Bacteria</taxon>
        <taxon>Bacillati</taxon>
        <taxon>Actinomycetota</taxon>
        <taxon>Actinomycetes</taxon>
        <taxon>Kitasatosporales</taxon>
        <taxon>Streptomycetaceae</taxon>
        <taxon>Kitasatospora</taxon>
    </lineage>
</organism>
<name>A0A7W7QXQ1_KITKI</name>